<reference evidence="3" key="1">
    <citation type="submission" date="2017-06" db="EMBL/GenBank/DDBJ databases">
        <title>Novel phages from South African skin metaviromes.</title>
        <authorList>
            <person name="van Zyl L.J."/>
            <person name="Abrahams Y."/>
            <person name="Stander E.A."/>
            <person name="Kirby B.M."/>
            <person name="Clavaud C."/>
            <person name="Farcet C."/>
            <person name="Breton L."/>
            <person name="Trindade M.I."/>
        </authorList>
    </citation>
    <scope>NUCLEOTIDE SEQUENCE</scope>
</reference>
<dbReference type="EMBL" id="MF417956">
    <property type="protein sequence ID" value="ASN72491.1"/>
    <property type="molecule type" value="Genomic_DNA"/>
</dbReference>
<dbReference type="EMBL" id="MF417957">
    <property type="protein sequence ID" value="ASN72513.1"/>
    <property type="molecule type" value="Genomic_DNA"/>
</dbReference>
<sequence>MSKESEKLIEQMESEIRLCFLGYLHPDMPRDIAEQAASEMATEAIARIIEHGASMGLSEVESMRHLLSSMKKTANVVTLGKTIH</sequence>
<organism evidence="3">
    <name type="scientific">uncultured Caudovirales phage</name>
    <dbReference type="NCBI Taxonomy" id="2100421"/>
    <lineage>
        <taxon>Viruses</taxon>
        <taxon>Duplodnaviria</taxon>
        <taxon>Heunggongvirae</taxon>
        <taxon>Uroviricota</taxon>
        <taxon>Caudoviricetes</taxon>
        <taxon>Peduoviridae</taxon>
        <taxon>Maltschvirus</taxon>
        <taxon>Maltschvirus maltsch</taxon>
    </lineage>
</organism>
<gene>
    <name evidence="3" type="ORF">2AX6_13</name>
    <name evidence="1" type="ORF">3F1_8</name>
    <name evidence="2" type="ORF">7S14_13</name>
</gene>
<evidence type="ECO:0000313" key="2">
    <source>
        <dbReference type="EMBL" id="ASN72491.1"/>
    </source>
</evidence>
<protein>
    <submittedName>
        <fullName evidence="3">Uncharacterized protein</fullName>
    </submittedName>
</protein>
<accession>A0A2H4JEE4</accession>
<evidence type="ECO:0000313" key="1">
    <source>
        <dbReference type="EMBL" id="ASN72376.1"/>
    </source>
</evidence>
<evidence type="ECO:0000313" key="3">
    <source>
        <dbReference type="EMBL" id="ASN72513.1"/>
    </source>
</evidence>
<proteinExistence type="predicted"/>
<name>A0A2H4JEE4_9CAUD</name>
<dbReference type="EMBL" id="MF417951">
    <property type="protein sequence ID" value="ASN72376.1"/>
    <property type="molecule type" value="Genomic_DNA"/>
</dbReference>